<name>A0AAX4JRF9_9TREE</name>
<feature type="compositionally biased region" description="Polar residues" evidence="1">
    <location>
        <begin position="531"/>
        <end position="552"/>
    </location>
</feature>
<gene>
    <name evidence="3" type="ORF">L201_002888</name>
</gene>
<proteinExistence type="predicted"/>
<dbReference type="GeneID" id="91093559"/>
<feature type="compositionally biased region" description="Low complexity" evidence="1">
    <location>
        <begin position="790"/>
        <end position="812"/>
    </location>
</feature>
<feature type="region of interest" description="Disordered" evidence="1">
    <location>
        <begin position="166"/>
        <end position="201"/>
    </location>
</feature>
<accession>A0AAX4JRF9</accession>
<feature type="compositionally biased region" description="Low complexity" evidence="1">
    <location>
        <begin position="684"/>
        <end position="719"/>
    </location>
</feature>
<dbReference type="AlphaFoldDB" id="A0AAX4JRF9"/>
<evidence type="ECO:0000313" key="4">
    <source>
        <dbReference type="Proteomes" id="UP001355207"/>
    </source>
</evidence>
<keyword evidence="2" id="KW-0732">Signal</keyword>
<evidence type="ECO:0000256" key="2">
    <source>
        <dbReference type="SAM" id="SignalP"/>
    </source>
</evidence>
<evidence type="ECO:0000256" key="1">
    <source>
        <dbReference type="SAM" id="MobiDB-lite"/>
    </source>
</evidence>
<feature type="signal peptide" evidence="2">
    <location>
        <begin position="1"/>
        <end position="21"/>
    </location>
</feature>
<feature type="region of interest" description="Disordered" evidence="1">
    <location>
        <begin position="790"/>
        <end position="815"/>
    </location>
</feature>
<feature type="region of interest" description="Disordered" evidence="1">
    <location>
        <begin position="531"/>
        <end position="565"/>
    </location>
</feature>
<reference evidence="3 4" key="1">
    <citation type="submission" date="2024-01" db="EMBL/GenBank/DDBJ databases">
        <title>Comparative genomics of Cryptococcus and Kwoniella reveals pathogenesis evolution and contrasting modes of karyotype evolution via chromosome fusion or intercentromeric recombination.</title>
        <authorList>
            <person name="Coelho M.A."/>
            <person name="David-Palma M."/>
            <person name="Shea T."/>
            <person name="Bowers K."/>
            <person name="McGinley-Smith S."/>
            <person name="Mohammad A.W."/>
            <person name="Gnirke A."/>
            <person name="Yurkov A.M."/>
            <person name="Nowrousian M."/>
            <person name="Sun S."/>
            <person name="Cuomo C.A."/>
            <person name="Heitman J."/>
        </authorList>
    </citation>
    <scope>NUCLEOTIDE SEQUENCE [LARGE SCALE GENOMIC DNA]</scope>
    <source>
        <strain evidence="3 4">CBS 6074</strain>
    </source>
</reference>
<feature type="compositionally biased region" description="Low complexity" evidence="1">
    <location>
        <begin position="624"/>
        <end position="655"/>
    </location>
</feature>
<feature type="region of interest" description="Disordered" evidence="1">
    <location>
        <begin position="587"/>
        <end position="666"/>
    </location>
</feature>
<dbReference type="EMBL" id="CP144100">
    <property type="protein sequence ID" value="WWC87986.1"/>
    <property type="molecule type" value="Genomic_DNA"/>
</dbReference>
<feature type="compositionally biased region" description="Low complexity" evidence="1">
    <location>
        <begin position="479"/>
        <end position="499"/>
    </location>
</feature>
<feature type="compositionally biased region" description="Polar residues" evidence="1">
    <location>
        <begin position="189"/>
        <end position="201"/>
    </location>
</feature>
<feature type="region of interest" description="Disordered" evidence="1">
    <location>
        <begin position="473"/>
        <end position="499"/>
    </location>
</feature>
<feature type="region of interest" description="Disordered" evidence="1">
    <location>
        <begin position="42"/>
        <end position="69"/>
    </location>
</feature>
<feature type="compositionally biased region" description="Low complexity" evidence="1">
    <location>
        <begin position="50"/>
        <end position="69"/>
    </location>
</feature>
<sequence length="903" mass="93146">MKTSTSFAILALLASAGTSIAAPLPHHSTHKDSAKVELTHPNKGHHHARAAPANASHSSAAAAHPMMSASASAHVDMKMSNGKHATHHARADPILNTKSFTGAIGLPTADNLGNNGGKNGHKMGKTKGNSNNNQPLASVTGTTVNVNKVLNPTSNNVHSALKPLNSEETKVGQQLNHPNSGDVGKLSKQVDSNVEPQETQVSKNVLPRDDSNVVGTVTNSNGITKPIQTSATGITKNVASVNGNTNNNNKNPNGLPLVGSQVQSVTKGNNQILPTAAGVNNVNVNSATATNEVIGQEVKSVTSGTVALPKATTTLLNQKGGLTDLNSGPLRTLTSSNGGLVGTAGKIVTGTTGTLLNGNAIGDTTGSLLNGGTTKTVTGTVGKVPNTVGQISNGANVDPLSNQAYQLNTDGTESDVKSYTGTQANKAQNNGPNQTNKKVNALAFQGNGTTHRADPHPANGSREKTTQLISDNTNTSKIGKTTTSTANSNTSNNGLNNNGIVGVNSDSSSKPIVNGNTVGNGSVLKSAQNTNVQGTTSNVSNQSNKTLNSSTGPLDPTVDQAIPSNTQKMNGNLLEANSDNVNAKIVQTPGKSNKVSETNSNDLTGSKSKSDNVNVKVALPQQASSNSTSSQTNQLTNNTVNNNGNNVGNLVSNGNKVGPNDQKGNVIQQVGDGNLLKQQNVINNKSSSISSNKSSSTKNISPSNSSATKAATSASASPTEVIHNSTVKPQVFVEYTSFASAPTSTIASQSASITSSASSSGTPLAQANVHSGTIQVNKNQYSTQSVKLPLTSSLPLPSSSSSTNSKTLNTTTQKPRQATITYGQKGEHVVACDGKTHQPNDIIDECIKADLLNYKPNQTEACPTDMQHNIQYGISTDMLNNTNNQQIKEIQKYVRLCLTANSF</sequence>
<keyword evidence="4" id="KW-1185">Reference proteome</keyword>
<organism evidence="3 4">
    <name type="scientific">Kwoniella dendrophila CBS 6074</name>
    <dbReference type="NCBI Taxonomy" id="1295534"/>
    <lineage>
        <taxon>Eukaryota</taxon>
        <taxon>Fungi</taxon>
        <taxon>Dikarya</taxon>
        <taxon>Basidiomycota</taxon>
        <taxon>Agaricomycotina</taxon>
        <taxon>Tremellomycetes</taxon>
        <taxon>Tremellales</taxon>
        <taxon>Cryptococcaceae</taxon>
        <taxon>Kwoniella</taxon>
    </lineage>
</organism>
<dbReference type="Proteomes" id="UP001355207">
    <property type="component" value="Chromosome 3"/>
</dbReference>
<feature type="chain" id="PRO_5043780347" evidence="2">
    <location>
        <begin position="22"/>
        <end position="903"/>
    </location>
</feature>
<protein>
    <submittedName>
        <fullName evidence="3">Uncharacterized protein</fullName>
    </submittedName>
</protein>
<feature type="compositionally biased region" description="Polar residues" evidence="1">
    <location>
        <begin position="589"/>
        <end position="613"/>
    </location>
</feature>
<dbReference type="RefSeq" id="XP_066074749.1">
    <property type="nucleotide sequence ID" value="XM_066218652.1"/>
</dbReference>
<evidence type="ECO:0000313" key="3">
    <source>
        <dbReference type="EMBL" id="WWC87986.1"/>
    </source>
</evidence>
<feature type="region of interest" description="Disordered" evidence="1">
    <location>
        <begin position="684"/>
        <end position="721"/>
    </location>
</feature>